<dbReference type="EMBL" id="FOLO01000025">
    <property type="protein sequence ID" value="SFC95656.1"/>
    <property type="molecule type" value="Genomic_DNA"/>
</dbReference>
<dbReference type="Proteomes" id="UP000198862">
    <property type="component" value="Unassembled WGS sequence"/>
</dbReference>
<organism evidence="1 2">
    <name type="scientific">Pseudoalteromonas denitrificans DSM 6059</name>
    <dbReference type="NCBI Taxonomy" id="1123010"/>
    <lineage>
        <taxon>Bacteria</taxon>
        <taxon>Pseudomonadati</taxon>
        <taxon>Pseudomonadota</taxon>
        <taxon>Gammaproteobacteria</taxon>
        <taxon>Alteromonadales</taxon>
        <taxon>Pseudoalteromonadaceae</taxon>
        <taxon>Pseudoalteromonas</taxon>
    </lineage>
</organism>
<sequence length="332" mass="37391">MFGLFKRKEENQIKQHKFDFGFLGKTKLRPDFIKLNVNFREAVALDHWVQEGFAHVSRDQLSLNKSQINLSASLFFMSGNEDDSALLGVIQPSEDSSGRKYPFSSFVTCGQTVYKAHPACLFLSASQAIEHFLATTYQVFSGVNVKEMEQNATALNQVATALKVPVEPHFLIESFRKIPMSEFWQAIGLSDIQARASLIEESSLLLKSMANRGCLRTQFGLKLPMPFFSHEGVVIGAFWLHLITMIVADHNWQPWFFYNLGDEQSAPSITIFTRPVPASYFSSIWLSNSKISGVIDLQNLIATKTASEQSVALAELDNMSMFDALRKWCKPI</sequence>
<reference evidence="1 2" key="1">
    <citation type="submission" date="2016-10" db="EMBL/GenBank/DDBJ databases">
        <authorList>
            <person name="de Groot N.N."/>
        </authorList>
    </citation>
    <scope>NUCLEOTIDE SEQUENCE [LARGE SCALE GENOMIC DNA]</scope>
    <source>
        <strain evidence="1 2">DSM 6059</strain>
    </source>
</reference>
<dbReference type="RefSeq" id="WP_091985849.1">
    <property type="nucleotide sequence ID" value="NZ_FOLO01000025.1"/>
</dbReference>
<dbReference type="InterPro" id="IPR038225">
    <property type="entry name" value="TagF_sf"/>
</dbReference>
<dbReference type="OrthoDB" id="9801841at2"/>
<gene>
    <name evidence="1" type="ORF">SAMN02745724_03030</name>
</gene>
<dbReference type="AlphaFoldDB" id="A0A1I1NE43"/>
<name>A0A1I1NE43_9GAMM</name>
<evidence type="ECO:0000313" key="1">
    <source>
        <dbReference type="EMBL" id="SFC95656.1"/>
    </source>
</evidence>
<dbReference type="Pfam" id="PF09867">
    <property type="entry name" value="TagF_N"/>
    <property type="match status" value="1"/>
</dbReference>
<accession>A0A1I1NE43</accession>
<dbReference type="Gene3D" id="3.40.1730.10">
    <property type="entry name" value="pa0076 domain"/>
    <property type="match status" value="1"/>
</dbReference>
<dbReference type="InterPro" id="IPR017748">
    <property type="entry name" value="TagF"/>
</dbReference>
<dbReference type="STRING" id="1123010.SAMN02745724_03030"/>
<dbReference type="NCBIfam" id="TIGR03373">
    <property type="entry name" value="VI_minor_4"/>
    <property type="match status" value="1"/>
</dbReference>
<evidence type="ECO:0000313" key="2">
    <source>
        <dbReference type="Proteomes" id="UP000198862"/>
    </source>
</evidence>
<keyword evidence="2" id="KW-1185">Reference proteome</keyword>
<proteinExistence type="predicted"/>
<protein>
    <submittedName>
        <fullName evidence="1">Type VI secretion-associated protein, BMA_A0400 family</fullName>
    </submittedName>
</protein>